<evidence type="ECO:0000313" key="11">
    <source>
        <dbReference type="Proteomes" id="UP000756132"/>
    </source>
</evidence>
<keyword evidence="1" id="KW-0479">Metal-binding</keyword>
<sequence length="791" mass="88785">MFKCIDCDKVYKTRTSLTRHAHNHASSPASHACQTCGVVFARRDILNRHVSNGHCSASTAGRARTHTACEACRAARIKCDGQDPCRACVGARKGCKYPLKTGRISHATRPYKASNTGENVMLEEYGRDVSVGSTPGNGNPFSPPQPTPRESMEMALEMEDVKNEQVLSPTGDVDNTAWPWLHEKNFIPQTGRSSRHGNGHRKQHLPVAVDTTNGTGPAVETSPASSFAATSSFQDSLTPLANVVENLVAYAAASAYTPDDRNTRRRYWESISLQLADIFGVIKEHSSAASRRTLYELVEIYLGKFNVLWPLLNYEQLDPDNHHPVLFLTVTSIGAMFGHALQRQYGTLMHKRLRRLLAASLYDLEGTDDEMVWLAQARLLTQVASMYFGQHQGFSYAQHLAAITIAQLRRMDFMREPIPNNLVRLSSSSPEEELARYQVFETRRRIAFGIFRTDIYTSVLLSTRPIMTSEEVKLTFPRPDRLWLNADNLAPEDQLQAYRTEDAKTLQMPFSDLVRIFFERQEAKPTLGPVGYELALFGLQECVWRFSQDPELFPRLTGECLAVTEPNVATGLLANTQPTNGNVITGSTGFWSRGMYDLHTDRARLLQALETWSQAVQQAIEIGAFAKHRDTLMSSMLLYRLSKLRLCAPLENLHHISYRADQPKTVDAHIHQKVGAWTVSKFAQEAAQEAWDVKTLIESELQKPREDRARFNFLAFCSLHHAAVVLWTVAGCEENRSEASAYQVPNSAIDEFLKNCSNLFSQLSPLGSNSFEAAAHRLCMFRFPRQQRAAP</sequence>
<keyword evidence="11" id="KW-1185">Reference proteome</keyword>
<dbReference type="Proteomes" id="UP000756132">
    <property type="component" value="Chromosome 4"/>
</dbReference>
<dbReference type="PROSITE" id="PS50157">
    <property type="entry name" value="ZINC_FINGER_C2H2_2"/>
    <property type="match status" value="2"/>
</dbReference>
<evidence type="ECO:0000256" key="7">
    <source>
        <dbReference type="SAM" id="MobiDB-lite"/>
    </source>
</evidence>
<dbReference type="KEGG" id="ffu:CLAFUR5_04153"/>
<feature type="region of interest" description="Disordered" evidence="7">
    <location>
        <begin position="130"/>
        <end position="149"/>
    </location>
</feature>
<dbReference type="Pfam" id="PF00172">
    <property type="entry name" value="Zn_clus"/>
    <property type="match status" value="1"/>
</dbReference>
<dbReference type="InterPro" id="IPR013087">
    <property type="entry name" value="Znf_C2H2_type"/>
</dbReference>
<proteinExistence type="predicted"/>
<dbReference type="SUPFAM" id="SSF57667">
    <property type="entry name" value="beta-beta-alpha zinc fingers"/>
    <property type="match status" value="1"/>
</dbReference>
<dbReference type="OrthoDB" id="10018191at2759"/>
<reference evidence="10" key="2">
    <citation type="journal article" date="2022" name="Microb. Genom.">
        <title>A chromosome-scale genome assembly of the tomato pathogen Cladosporium fulvum reveals a compartmentalized genome architecture and the presence of a dispensable chromosome.</title>
        <authorList>
            <person name="Zaccaron A.Z."/>
            <person name="Chen L.H."/>
            <person name="Samaras A."/>
            <person name="Stergiopoulos I."/>
        </authorList>
    </citation>
    <scope>NUCLEOTIDE SEQUENCE</scope>
    <source>
        <strain evidence="10">Race5_Kim</strain>
    </source>
</reference>
<keyword evidence="5" id="KW-0539">Nucleus</keyword>
<dbReference type="GO" id="GO:0008270">
    <property type="term" value="F:zinc ion binding"/>
    <property type="evidence" value="ECO:0007669"/>
    <property type="project" value="UniProtKB-KW"/>
</dbReference>
<dbReference type="AlphaFoldDB" id="A0A9Q8LEV8"/>
<name>A0A9Q8LEV8_PASFU</name>
<dbReference type="Gene3D" id="4.10.240.10">
    <property type="entry name" value="Zn(2)-C6 fungal-type DNA-binding domain"/>
    <property type="match status" value="1"/>
</dbReference>
<evidence type="ECO:0000256" key="4">
    <source>
        <dbReference type="ARBA" id="ARBA00023163"/>
    </source>
</evidence>
<feature type="domain" description="Zn(2)-C6 fungal-type" evidence="8">
    <location>
        <begin position="68"/>
        <end position="97"/>
    </location>
</feature>
<dbReference type="RefSeq" id="XP_047760528.1">
    <property type="nucleotide sequence ID" value="XM_047903301.1"/>
</dbReference>
<evidence type="ECO:0000256" key="5">
    <source>
        <dbReference type="ARBA" id="ARBA00023242"/>
    </source>
</evidence>
<dbReference type="SUPFAM" id="SSF57701">
    <property type="entry name" value="Zn2/Cys6 DNA-binding domain"/>
    <property type="match status" value="1"/>
</dbReference>
<feature type="compositionally biased region" description="Polar residues" evidence="7">
    <location>
        <begin position="131"/>
        <end position="140"/>
    </location>
</feature>
<reference evidence="10" key="1">
    <citation type="submission" date="2021-12" db="EMBL/GenBank/DDBJ databases">
        <authorList>
            <person name="Zaccaron A."/>
            <person name="Stergiopoulos I."/>
        </authorList>
    </citation>
    <scope>NUCLEOTIDE SEQUENCE</scope>
    <source>
        <strain evidence="10">Race5_Kim</strain>
    </source>
</reference>
<dbReference type="InterPro" id="IPR036864">
    <property type="entry name" value="Zn2-C6_fun-type_DNA-bd_sf"/>
</dbReference>
<organism evidence="10 11">
    <name type="scientific">Passalora fulva</name>
    <name type="common">Tomato leaf mold</name>
    <name type="synonym">Cladosporium fulvum</name>
    <dbReference type="NCBI Taxonomy" id="5499"/>
    <lineage>
        <taxon>Eukaryota</taxon>
        <taxon>Fungi</taxon>
        <taxon>Dikarya</taxon>
        <taxon>Ascomycota</taxon>
        <taxon>Pezizomycotina</taxon>
        <taxon>Dothideomycetes</taxon>
        <taxon>Dothideomycetidae</taxon>
        <taxon>Mycosphaerellales</taxon>
        <taxon>Mycosphaerellaceae</taxon>
        <taxon>Fulvia</taxon>
    </lineage>
</organism>
<dbReference type="InterPro" id="IPR036236">
    <property type="entry name" value="Znf_C2H2_sf"/>
</dbReference>
<keyword evidence="6" id="KW-0863">Zinc-finger</keyword>
<dbReference type="InterPro" id="IPR001138">
    <property type="entry name" value="Zn2Cys6_DnaBD"/>
</dbReference>
<evidence type="ECO:0000259" key="9">
    <source>
        <dbReference type="PROSITE" id="PS50157"/>
    </source>
</evidence>
<keyword evidence="4" id="KW-0804">Transcription</keyword>
<dbReference type="CDD" id="cd00067">
    <property type="entry name" value="GAL4"/>
    <property type="match status" value="1"/>
</dbReference>
<dbReference type="SMART" id="SM00066">
    <property type="entry name" value="GAL4"/>
    <property type="match status" value="1"/>
</dbReference>
<protein>
    <submittedName>
        <fullName evidence="10">Uncharacterized protein</fullName>
    </submittedName>
</protein>
<dbReference type="InterPro" id="IPR007219">
    <property type="entry name" value="XnlR_reg_dom"/>
</dbReference>
<dbReference type="PANTHER" id="PTHR47660:SF7">
    <property type="entry name" value="TRANSCRIPTION FACTOR WITH C2H2 AND ZN(2)-CYS(6) DNA BINDING DOMAIN (EUROFUNG)"/>
    <property type="match status" value="1"/>
</dbReference>
<dbReference type="GeneID" id="71984031"/>
<keyword evidence="3" id="KW-0805">Transcription regulation</keyword>
<keyword evidence="2" id="KW-0862">Zinc</keyword>
<feature type="domain" description="C2H2-type" evidence="9">
    <location>
        <begin position="31"/>
        <end position="59"/>
    </location>
</feature>
<evidence type="ECO:0000256" key="1">
    <source>
        <dbReference type="ARBA" id="ARBA00022723"/>
    </source>
</evidence>
<dbReference type="Pfam" id="PF04082">
    <property type="entry name" value="Fungal_trans"/>
    <property type="match status" value="1"/>
</dbReference>
<accession>A0A9Q8LEV8</accession>
<dbReference type="PROSITE" id="PS00463">
    <property type="entry name" value="ZN2_CY6_FUNGAL_1"/>
    <property type="match status" value="1"/>
</dbReference>
<feature type="domain" description="C2H2-type" evidence="9">
    <location>
        <begin position="2"/>
        <end position="29"/>
    </location>
</feature>
<evidence type="ECO:0000256" key="6">
    <source>
        <dbReference type="PROSITE-ProRule" id="PRU00042"/>
    </source>
</evidence>
<gene>
    <name evidence="10" type="ORF">CLAFUR5_04153</name>
</gene>
<dbReference type="CDD" id="cd12148">
    <property type="entry name" value="fungal_TF_MHR"/>
    <property type="match status" value="1"/>
</dbReference>
<dbReference type="Gene3D" id="3.30.160.60">
    <property type="entry name" value="Classic Zinc Finger"/>
    <property type="match status" value="1"/>
</dbReference>
<dbReference type="GO" id="GO:0006351">
    <property type="term" value="P:DNA-templated transcription"/>
    <property type="evidence" value="ECO:0007669"/>
    <property type="project" value="InterPro"/>
</dbReference>
<dbReference type="GO" id="GO:0000981">
    <property type="term" value="F:DNA-binding transcription factor activity, RNA polymerase II-specific"/>
    <property type="evidence" value="ECO:0007669"/>
    <property type="project" value="InterPro"/>
</dbReference>
<dbReference type="SMART" id="SM00355">
    <property type="entry name" value="ZnF_C2H2"/>
    <property type="match status" value="2"/>
</dbReference>
<evidence type="ECO:0000313" key="10">
    <source>
        <dbReference type="EMBL" id="UJO16162.1"/>
    </source>
</evidence>
<dbReference type="EMBL" id="CP090166">
    <property type="protein sequence ID" value="UJO16162.1"/>
    <property type="molecule type" value="Genomic_DNA"/>
</dbReference>
<evidence type="ECO:0000256" key="3">
    <source>
        <dbReference type="ARBA" id="ARBA00023015"/>
    </source>
</evidence>
<evidence type="ECO:0000256" key="2">
    <source>
        <dbReference type="ARBA" id="ARBA00022833"/>
    </source>
</evidence>
<evidence type="ECO:0000259" key="8">
    <source>
        <dbReference type="PROSITE" id="PS50048"/>
    </source>
</evidence>
<dbReference type="GO" id="GO:0003677">
    <property type="term" value="F:DNA binding"/>
    <property type="evidence" value="ECO:0007669"/>
    <property type="project" value="InterPro"/>
</dbReference>
<dbReference type="PANTHER" id="PTHR47660">
    <property type="entry name" value="TRANSCRIPTION FACTOR WITH C2H2 AND ZN(2)-CYS(6) DNA BINDING DOMAIN (EUROFUNG)-RELATED-RELATED"/>
    <property type="match status" value="1"/>
</dbReference>
<dbReference type="PROSITE" id="PS00028">
    <property type="entry name" value="ZINC_FINGER_C2H2_1"/>
    <property type="match status" value="2"/>
</dbReference>
<dbReference type="PROSITE" id="PS50048">
    <property type="entry name" value="ZN2_CY6_FUNGAL_2"/>
    <property type="match status" value="1"/>
</dbReference>